<keyword evidence="5" id="KW-0677">Repeat</keyword>
<evidence type="ECO:0000256" key="11">
    <source>
        <dbReference type="SAM" id="MobiDB-lite"/>
    </source>
</evidence>
<keyword evidence="7 12" id="KW-1133">Transmembrane helix</keyword>
<feature type="domain" description="C2" evidence="13">
    <location>
        <begin position="592"/>
        <end position="729"/>
    </location>
</feature>
<dbReference type="Pfam" id="PF25669">
    <property type="entry name" value="SMP_MUG190-like"/>
    <property type="match status" value="1"/>
</dbReference>
<keyword evidence="8" id="KW-0445">Lipid transport</keyword>
<keyword evidence="6" id="KW-0256">Endoplasmic reticulum</keyword>
<evidence type="ECO:0000256" key="1">
    <source>
        <dbReference type="ARBA" id="ARBA00004586"/>
    </source>
</evidence>
<evidence type="ECO:0000259" key="13">
    <source>
        <dbReference type="PROSITE" id="PS50004"/>
    </source>
</evidence>
<sequence length="991" mass="112068">MEMPSTLQQKRDSGYAATLDIPSHLQHIDDAYKGDVSNAIEILTEEEEEYDTGNMKKFKPKSISTAIPTPPPTPVSPHTSPHFSKVSFGGYGNVAPSHREKQDIIDNSSASSASSSEAYPHGGVFTESPRSSLDSPHPRVVVNSTFGPRPTRDPNGPLRRPTIIIPQKIDSEVRRGEKEAYRFETNTLILIVGISSYIIGTFGLGVIALAFVLYQAYGYHHNRLDVIRENTIWEIQHDSVARERLRFNKGETVDWLNQLIQQIWKSLDPKLLIGVRDMIEDTMNRSAPAFVAAADVDCLELGQIAPRIDSIKIFGTEEYEAEDVLIGEASFSFRTSQSTATDGTSPPHISIWIKTGINMMIPIKVEFLGLAASVRFEIVTTGTAPFLHSGRFSFITTPVCETSINALVPINLTQFPILKQFIKDSLNAVLSQFTYPNASFVNLTEILTNDGVPHDTQSIGIVRIDVEEAVDLAKEDISGENDPYVTISLDPAPYSHAVATTRFIENAAHPKWRETHFLKIPQLDLLSEHIKLKLSVWDWDRFSADDHIGSVWHDLKEVVGNGEDEKAIHEGWTDIYLQPNDRKNRGRLKYNIRYYPKLKSQPDDEQTSGIFGILIHQGMGLQVTAPPYNQDVSDLSSIGNTAASPYPNPYAVVYVNDKKVFKTRSKLQNIAPYWNATTEQFVPDWKSATVRIVIKNQKDLEYDPVIGIVTIRLKDLFEGRPKMELTKWYPLRSGIGCGKVQLSFLFKPISIRLAPEEKGFNVGTLSVKSISAHDLDDKILNSRICLAYDIDQPRMEERRTAITKGTSASWDEETQFAVFQRNRTFITFRLIRRGLFGMMTPISKGEYPLRNLQNCVNREVDIPLFNMMPGHIHDTVTDDTSSQVCGRLRFTLHFYPGFAPIHEREIERSLTGVEASILKNNLARTIEQESVNAPEDEEAFHVGKERRLHKIHQKKYIRQLQFVSDEMMDKLHAVTRQKDWDDYREVVEREA</sequence>
<evidence type="ECO:0000313" key="15">
    <source>
        <dbReference type="EMBL" id="CAG8534153.1"/>
    </source>
</evidence>
<dbReference type="AlphaFoldDB" id="A0A9N9FGD4"/>
<feature type="domain" description="C2" evidence="13">
    <location>
        <begin position="442"/>
        <end position="568"/>
    </location>
</feature>
<comment type="caution">
    <text evidence="15">The sequence shown here is derived from an EMBL/GenBank/DDBJ whole genome shotgun (WGS) entry which is preliminary data.</text>
</comment>
<keyword evidence="2" id="KW-0813">Transport</keyword>
<gene>
    <name evidence="15" type="ORF">PBRASI_LOCUS4258</name>
</gene>
<accession>A0A9N9FGD4</accession>
<dbReference type="SUPFAM" id="SSF49562">
    <property type="entry name" value="C2 domain (Calcium/lipid-binding domain, CaLB)"/>
    <property type="match status" value="3"/>
</dbReference>
<dbReference type="PANTHER" id="PTHR47348:SF3">
    <property type="entry name" value="MEIOTICALLY UP-REGULATED GENE 190 PROTEIN"/>
    <property type="match status" value="1"/>
</dbReference>
<keyword evidence="16" id="KW-1185">Reference proteome</keyword>
<evidence type="ECO:0000256" key="5">
    <source>
        <dbReference type="ARBA" id="ARBA00022737"/>
    </source>
</evidence>
<dbReference type="GO" id="GO:0008289">
    <property type="term" value="F:lipid binding"/>
    <property type="evidence" value="ECO:0007669"/>
    <property type="project" value="UniProtKB-KW"/>
</dbReference>
<evidence type="ECO:0000256" key="7">
    <source>
        <dbReference type="ARBA" id="ARBA00022989"/>
    </source>
</evidence>
<dbReference type="InterPro" id="IPR037765">
    <property type="entry name" value="C2B_Tricalbin"/>
</dbReference>
<keyword evidence="9" id="KW-0446">Lipid-binding</keyword>
<dbReference type="Pfam" id="PF00168">
    <property type="entry name" value="C2"/>
    <property type="match status" value="3"/>
</dbReference>
<feature type="region of interest" description="Disordered" evidence="11">
    <location>
        <begin position="105"/>
        <end position="161"/>
    </location>
</feature>
<evidence type="ECO:0000256" key="10">
    <source>
        <dbReference type="ARBA" id="ARBA00023136"/>
    </source>
</evidence>
<feature type="domain" description="SMP-LTD" evidence="14">
    <location>
        <begin position="249"/>
        <end position="444"/>
    </location>
</feature>
<evidence type="ECO:0000256" key="2">
    <source>
        <dbReference type="ARBA" id="ARBA00022448"/>
    </source>
</evidence>
<dbReference type="PANTHER" id="PTHR47348">
    <property type="entry name" value="MEIOTICALLY UP-REGULATED GENE 190 PROTEIN"/>
    <property type="match status" value="1"/>
</dbReference>
<reference evidence="15" key="1">
    <citation type="submission" date="2021-06" db="EMBL/GenBank/DDBJ databases">
        <authorList>
            <person name="Kallberg Y."/>
            <person name="Tangrot J."/>
            <person name="Rosling A."/>
        </authorList>
    </citation>
    <scope>NUCLEOTIDE SEQUENCE</scope>
    <source>
        <strain evidence="15">BR232B</strain>
    </source>
</reference>
<feature type="transmembrane region" description="Helical" evidence="12">
    <location>
        <begin position="188"/>
        <end position="214"/>
    </location>
</feature>
<comment type="subcellular location">
    <subcellularLocation>
        <location evidence="1">Endoplasmic reticulum membrane</location>
    </subcellularLocation>
</comment>
<evidence type="ECO:0000259" key="14">
    <source>
        <dbReference type="PROSITE" id="PS51847"/>
    </source>
</evidence>
<dbReference type="CDD" id="cd00030">
    <property type="entry name" value="C2"/>
    <property type="match status" value="1"/>
</dbReference>
<evidence type="ECO:0000313" key="16">
    <source>
        <dbReference type="Proteomes" id="UP000789739"/>
    </source>
</evidence>
<keyword evidence="10 12" id="KW-0472">Membrane</keyword>
<proteinExistence type="predicted"/>
<evidence type="ECO:0000256" key="3">
    <source>
        <dbReference type="ARBA" id="ARBA00022553"/>
    </source>
</evidence>
<keyword evidence="3" id="KW-0597">Phosphoprotein</keyword>
<evidence type="ECO:0000256" key="6">
    <source>
        <dbReference type="ARBA" id="ARBA00022824"/>
    </source>
</evidence>
<evidence type="ECO:0000256" key="12">
    <source>
        <dbReference type="SAM" id="Phobius"/>
    </source>
</evidence>
<dbReference type="InterPro" id="IPR035892">
    <property type="entry name" value="C2_domain_sf"/>
</dbReference>
<dbReference type="InterPro" id="IPR031468">
    <property type="entry name" value="SMP_LBD"/>
</dbReference>
<organism evidence="15 16">
    <name type="scientific">Paraglomus brasilianum</name>
    <dbReference type="NCBI Taxonomy" id="144538"/>
    <lineage>
        <taxon>Eukaryota</taxon>
        <taxon>Fungi</taxon>
        <taxon>Fungi incertae sedis</taxon>
        <taxon>Mucoromycota</taxon>
        <taxon>Glomeromycotina</taxon>
        <taxon>Glomeromycetes</taxon>
        <taxon>Paraglomerales</taxon>
        <taxon>Paraglomeraceae</taxon>
        <taxon>Paraglomus</taxon>
    </lineage>
</organism>
<protein>
    <submittedName>
        <fullName evidence="15">4653_t:CDS:1</fullName>
    </submittedName>
</protein>
<dbReference type="PROSITE" id="PS50004">
    <property type="entry name" value="C2"/>
    <property type="match status" value="2"/>
</dbReference>
<dbReference type="InterPro" id="IPR000008">
    <property type="entry name" value="C2_dom"/>
</dbReference>
<dbReference type="Proteomes" id="UP000789739">
    <property type="component" value="Unassembled WGS sequence"/>
</dbReference>
<evidence type="ECO:0000256" key="8">
    <source>
        <dbReference type="ARBA" id="ARBA00023055"/>
    </source>
</evidence>
<name>A0A9N9FGD4_9GLOM</name>
<dbReference type="Gene3D" id="2.60.40.150">
    <property type="entry name" value="C2 domain"/>
    <property type="match status" value="2"/>
</dbReference>
<dbReference type="SMART" id="SM00239">
    <property type="entry name" value="C2"/>
    <property type="match status" value="3"/>
</dbReference>
<dbReference type="EMBL" id="CAJVPI010000429">
    <property type="protein sequence ID" value="CAG8534153.1"/>
    <property type="molecule type" value="Genomic_DNA"/>
</dbReference>
<evidence type="ECO:0000256" key="4">
    <source>
        <dbReference type="ARBA" id="ARBA00022692"/>
    </source>
</evidence>
<keyword evidence="4 12" id="KW-0812">Transmembrane</keyword>
<evidence type="ECO:0000256" key="9">
    <source>
        <dbReference type="ARBA" id="ARBA00023121"/>
    </source>
</evidence>
<dbReference type="CDD" id="cd04052">
    <property type="entry name" value="C2B_Tricalbin-like"/>
    <property type="match status" value="1"/>
</dbReference>
<dbReference type="GO" id="GO:0061817">
    <property type="term" value="P:endoplasmic reticulum-plasma membrane tethering"/>
    <property type="evidence" value="ECO:0007669"/>
    <property type="project" value="InterPro"/>
</dbReference>
<dbReference type="GO" id="GO:0005789">
    <property type="term" value="C:endoplasmic reticulum membrane"/>
    <property type="evidence" value="ECO:0007669"/>
    <property type="project" value="UniProtKB-SubCell"/>
</dbReference>
<dbReference type="PROSITE" id="PS51847">
    <property type="entry name" value="SMP"/>
    <property type="match status" value="1"/>
</dbReference>
<dbReference type="GO" id="GO:0006869">
    <property type="term" value="P:lipid transport"/>
    <property type="evidence" value="ECO:0007669"/>
    <property type="project" value="UniProtKB-KW"/>
</dbReference>
<dbReference type="OrthoDB" id="419768at2759"/>